<proteinExistence type="predicted"/>
<reference evidence="2" key="1">
    <citation type="journal article" date="2022" name="bioRxiv">
        <title>Sequencing and chromosome-scale assembly of the giantPleurodeles waltlgenome.</title>
        <authorList>
            <person name="Brown T."/>
            <person name="Elewa A."/>
            <person name="Iarovenko S."/>
            <person name="Subramanian E."/>
            <person name="Araus A.J."/>
            <person name="Petzold A."/>
            <person name="Susuki M."/>
            <person name="Suzuki K.-i.T."/>
            <person name="Hayashi T."/>
            <person name="Toyoda A."/>
            <person name="Oliveira C."/>
            <person name="Osipova E."/>
            <person name="Leigh N.D."/>
            <person name="Simon A."/>
            <person name="Yun M.H."/>
        </authorList>
    </citation>
    <scope>NUCLEOTIDE SEQUENCE</scope>
    <source>
        <strain evidence="2">20211129_DDA</strain>
        <tissue evidence="2">Liver</tissue>
    </source>
</reference>
<dbReference type="AlphaFoldDB" id="A0AAV7TZX1"/>
<gene>
    <name evidence="2" type="ORF">NDU88_007270</name>
</gene>
<feature type="compositionally biased region" description="Basic and acidic residues" evidence="1">
    <location>
        <begin position="93"/>
        <end position="103"/>
    </location>
</feature>
<protein>
    <recommendedName>
        <fullName evidence="4">Secreted protein</fullName>
    </recommendedName>
</protein>
<evidence type="ECO:0000313" key="2">
    <source>
        <dbReference type="EMBL" id="KAJ1182075.1"/>
    </source>
</evidence>
<dbReference type="Proteomes" id="UP001066276">
    <property type="component" value="Chromosome 3_2"/>
</dbReference>
<comment type="caution">
    <text evidence="2">The sequence shown here is derived from an EMBL/GenBank/DDBJ whole genome shotgun (WGS) entry which is preliminary data.</text>
</comment>
<keyword evidence="3" id="KW-1185">Reference proteome</keyword>
<evidence type="ECO:0000313" key="3">
    <source>
        <dbReference type="Proteomes" id="UP001066276"/>
    </source>
</evidence>
<sequence length="128" mass="13979">MSHRRSRRILPTFACICAVTPSNARPLRPGQAQSLQCAVHSAETRSIALPVTRGGAQDPSARPIVKKHSPVPRLWLAEKPQTLGAQFLVKEDSPVPCQRRAEEPQPLGGKSLVKEHGPAPCQRRAEEP</sequence>
<accession>A0AAV7TZX1</accession>
<organism evidence="2 3">
    <name type="scientific">Pleurodeles waltl</name>
    <name type="common">Iberian ribbed newt</name>
    <dbReference type="NCBI Taxonomy" id="8319"/>
    <lineage>
        <taxon>Eukaryota</taxon>
        <taxon>Metazoa</taxon>
        <taxon>Chordata</taxon>
        <taxon>Craniata</taxon>
        <taxon>Vertebrata</taxon>
        <taxon>Euteleostomi</taxon>
        <taxon>Amphibia</taxon>
        <taxon>Batrachia</taxon>
        <taxon>Caudata</taxon>
        <taxon>Salamandroidea</taxon>
        <taxon>Salamandridae</taxon>
        <taxon>Pleurodelinae</taxon>
        <taxon>Pleurodeles</taxon>
    </lineage>
</organism>
<feature type="compositionally biased region" description="Basic and acidic residues" evidence="1">
    <location>
        <begin position="112"/>
        <end position="128"/>
    </location>
</feature>
<feature type="region of interest" description="Disordered" evidence="1">
    <location>
        <begin position="93"/>
        <end position="128"/>
    </location>
</feature>
<name>A0AAV7TZX1_PLEWA</name>
<evidence type="ECO:0008006" key="4">
    <source>
        <dbReference type="Google" id="ProtNLM"/>
    </source>
</evidence>
<evidence type="ECO:0000256" key="1">
    <source>
        <dbReference type="SAM" id="MobiDB-lite"/>
    </source>
</evidence>
<dbReference type="EMBL" id="JANPWB010000006">
    <property type="protein sequence ID" value="KAJ1182075.1"/>
    <property type="molecule type" value="Genomic_DNA"/>
</dbReference>